<dbReference type="EMBL" id="CABHNA010000032">
    <property type="protein sequence ID" value="VUW97343.1"/>
    <property type="molecule type" value="Genomic_DNA"/>
</dbReference>
<gene>
    <name evidence="5" type="ORF">RTSSTS7063_00535</name>
</gene>
<keyword evidence="3" id="KW-0732">Signal</keyword>
<dbReference type="RefSeq" id="WP_144366456.1">
    <property type="nucleotide sequence ID" value="NZ_CABHNA010000032.1"/>
</dbReference>
<feature type="compositionally biased region" description="Polar residues" evidence="1">
    <location>
        <begin position="1123"/>
        <end position="1133"/>
    </location>
</feature>
<dbReference type="SUPFAM" id="SSF82220">
    <property type="entry name" value="Tp47 lipoprotein, N-terminal domain"/>
    <property type="match status" value="1"/>
</dbReference>
<evidence type="ECO:0000256" key="3">
    <source>
        <dbReference type="SAM" id="SignalP"/>
    </source>
</evidence>
<feature type="region of interest" description="Disordered" evidence="1">
    <location>
        <begin position="1122"/>
        <end position="1161"/>
    </location>
</feature>
<dbReference type="Proteomes" id="UP000363661">
    <property type="component" value="Unassembled WGS sequence"/>
</dbReference>
<evidence type="ECO:0000259" key="4">
    <source>
        <dbReference type="SMART" id="SM00900"/>
    </source>
</evidence>
<dbReference type="Gene3D" id="1.20.1270.90">
    <property type="entry name" value="AF1782-like"/>
    <property type="match status" value="3"/>
</dbReference>
<feature type="domain" description="FMN-binding" evidence="4">
    <location>
        <begin position="60"/>
        <end position="147"/>
    </location>
</feature>
<dbReference type="SUPFAM" id="SSF81986">
    <property type="entry name" value="Tp47 lipoprotein, middle and C-terminal domains"/>
    <property type="match status" value="1"/>
</dbReference>
<proteinExistence type="predicted"/>
<evidence type="ECO:0000313" key="6">
    <source>
        <dbReference type="Proteomes" id="UP000363661"/>
    </source>
</evidence>
<dbReference type="InterPro" id="IPR007329">
    <property type="entry name" value="FMN-bd"/>
</dbReference>
<dbReference type="Pfam" id="PF14889">
    <property type="entry name" value="PBP-Tp47_a"/>
    <property type="match status" value="1"/>
</dbReference>
<dbReference type="Pfam" id="PF07554">
    <property type="entry name" value="FIVAR"/>
    <property type="match status" value="3"/>
</dbReference>
<evidence type="ECO:0000256" key="2">
    <source>
        <dbReference type="SAM" id="Phobius"/>
    </source>
</evidence>
<dbReference type="GO" id="GO:0016020">
    <property type="term" value="C:membrane"/>
    <property type="evidence" value="ECO:0007669"/>
    <property type="project" value="InterPro"/>
</dbReference>
<keyword evidence="2" id="KW-0812">Transmembrane</keyword>
<dbReference type="InterPro" id="IPR038698">
    <property type="entry name" value="PBP_Tp47_domC_sf"/>
</dbReference>
<reference evidence="5 6" key="1">
    <citation type="submission" date="2019-07" db="EMBL/GenBank/DDBJ databases">
        <authorList>
            <person name="Hibberd C M."/>
            <person name="Gehrig L. J."/>
            <person name="Chang H.-W."/>
            <person name="Venkatesh S."/>
        </authorList>
    </citation>
    <scope>NUCLEOTIDE SEQUENCE [LARGE SCALE GENOMIC DNA]</scope>
    <source>
        <strain evidence="5">Ruminococcus_torques_SSTS_Bg7063</strain>
    </source>
</reference>
<evidence type="ECO:0000256" key="1">
    <source>
        <dbReference type="SAM" id="MobiDB-lite"/>
    </source>
</evidence>
<keyword evidence="2" id="KW-0472">Membrane</keyword>
<dbReference type="AlphaFoldDB" id="A0A564SRC3"/>
<dbReference type="Pfam" id="PF04205">
    <property type="entry name" value="FMN_bind"/>
    <property type="match status" value="1"/>
</dbReference>
<keyword evidence="2" id="KW-1133">Transmembrane helix</keyword>
<protein>
    <submittedName>
        <fullName evidence="5">47 kDa membrane antigen</fullName>
    </submittedName>
</protein>
<accession>A0A564SRC3</accession>
<dbReference type="GO" id="GO:0010181">
    <property type="term" value="F:FMN binding"/>
    <property type="evidence" value="ECO:0007669"/>
    <property type="project" value="InterPro"/>
</dbReference>
<dbReference type="InterPro" id="IPR029221">
    <property type="entry name" value="PBP-Tp47_A"/>
</dbReference>
<keyword evidence="6" id="KW-1185">Reference proteome</keyword>
<dbReference type="InterPro" id="IPR036154">
    <property type="entry name" value="Tp47_N_sf"/>
</dbReference>
<dbReference type="InterPro" id="IPR029218">
    <property type="entry name" value="PBP-Tp47_dom_C"/>
</dbReference>
<sequence length="1193" mass="127532">MKNKEMKVKAMSMAVAMSMVVGLCPSTIFAATGSQTAKDGTYTKTAHVARTAEDDENEDEWNEYDVEVSLKVEDGKFSAITVTPGEGYNAESDSYFAKAVSKSKGIQKMLVGKAATEDTINGWDSVSGATRTSKAVKEAALAAIKSANEAVTVDTTKLEAAITAAEALKEADYTADSWSAMQTKLTAAKAALTAKESQSAVDTAADELNTAVKALKKAEVAKETYVLMNIPYSEFYAADQVAGADSVSSATKAKTRSTLAAGSYHVNSDGTDITGITYPVKISDASVLKNYTQITDDSKLSITVNMKGKEKTTEYNGKDALFESASYSYYILSETPSYYKEATVNADGSFSFSEVKGATAQKLSDASIDFTTDTKYGDYELDVNGLPKSVNTVYGVVISTKEGDNYGLRHLENIWKKKELAWSTGFVTTSHGNTLNSKDYEKMMGQTINKITYYTDNGIYEIDADQYVPVKFNGTIAAENADVESGKVNVTVEGLPGDYQAEYTVEGLEDVQVKGGVLTYKTKGAEIGKYTLKVSDKSGKYADLTTDFELTTEAVPVVFNNESAALVAAEGYAAEDVTSYVKKIESVTVDGTEYAATGKRAVKIIKEDGTIDTTAAPFKDAENGHGFKISVKATGYAKDYEFTYTLSQESEYTYAYVGLSWAEYWAAENVQAAGNTSSSDAKDSKGESDKGAFDTVTRATVNHGLHRGSFQCNAVIKAENGKEYAVEYWTDGTTAVLTDGSKITFNRGEITEESGATTKMTEYDVLGLKYVPVKVKTSDLDALKTSYRVIENGSELAGGYSEKNLVSYTGLVANVTENTNGLKTATKNEDGSFSFSARVNNGSESGIKDQALKTAPTAEEAGLKVKEASGSYGEFLRVDLTGNYGDLGSNLQTVTWTYYGDDSTYTNAKATYGTKFAADNWMHKAMGIQLGLTDSLRCTLPEGTDGTGYWTITLTALGYNDVTYKFQATEENIVKASEDKTITTTELEAAIAKAEALKEAEYTAESWASMQMELQEAKDELKNPKTQATVDEAVSHLNAAVEALVKAEGDKTEEPAAVDTSSLEKVISDAAALKEADYTVDSWKALQSALTDAKSALNAKESQEKVDKATDELNKAIKALVKNGNQTGSQNGSATPTVTKKAGTTTNGSASKGTSGSKAAKTGDPANVLGLLGLAFSSLGAGVGGFAWKRKRK</sequence>
<feature type="transmembrane region" description="Helical" evidence="2">
    <location>
        <begin position="1168"/>
        <end position="1188"/>
    </location>
</feature>
<evidence type="ECO:0000313" key="5">
    <source>
        <dbReference type="EMBL" id="VUW97343.1"/>
    </source>
</evidence>
<feature type="compositionally biased region" description="Low complexity" evidence="1">
    <location>
        <begin position="1134"/>
        <end position="1161"/>
    </location>
</feature>
<dbReference type="InterPro" id="IPR038031">
    <property type="entry name" value="Tp47_mid_C_dom"/>
</dbReference>
<dbReference type="Pfam" id="PF14888">
    <property type="entry name" value="PBP-Tp47_c"/>
    <property type="match status" value="1"/>
</dbReference>
<organism evidence="5 6">
    <name type="scientific">[Ruminococcus] torques</name>
    <dbReference type="NCBI Taxonomy" id="33039"/>
    <lineage>
        <taxon>Bacteria</taxon>
        <taxon>Bacillati</taxon>
        <taxon>Bacillota</taxon>
        <taxon>Clostridia</taxon>
        <taxon>Lachnospirales</taxon>
        <taxon>Lachnospiraceae</taxon>
        <taxon>Mediterraneibacter</taxon>
    </lineage>
</organism>
<dbReference type="Gene3D" id="3.90.1010.20">
    <property type="match status" value="1"/>
</dbReference>
<name>A0A564SRC3_9FIRM</name>
<dbReference type="Gene3D" id="2.60.40.1300">
    <property type="entry name" value="Penicillin-binding protein Tp47, domain C"/>
    <property type="match status" value="1"/>
</dbReference>
<feature type="chain" id="PRO_5021865111" evidence="3">
    <location>
        <begin position="31"/>
        <end position="1193"/>
    </location>
</feature>
<dbReference type="SMART" id="SM00900">
    <property type="entry name" value="FMN_bind"/>
    <property type="match status" value="1"/>
</dbReference>
<feature type="signal peptide" evidence="3">
    <location>
        <begin position="1"/>
        <end position="30"/>
    </location>
</feature>